<feature type="region of interest" description="Disordered" evidence="8">
    <location>
        <begin position="1332"/>
        <end position="1518"/>
    </location>
</feature>
<dbReference type="GO" id="GO:0000796">
    <property type="term" value="C:condensin complex"/>
    <property type="evidence" value="ECO:0007669"/>
    <property type="project" value="TreeGrafter"/>
</dbReference>
<feature type="domain" description="Condensin complex subunit 1 C-terminal" evidence="9">
    <location>
        <begin position="977"/>
        <end position="1147"/>
    </location>
</feature>
<accession>A0A023EXR2</accession>
<evidence type="ECO:0000256" key="1">
    <source>
        <dbReference type="ARBA" id="ARBA00004123"/>
    </source>
</evidence>
<dbReference type="Pfam" id="PF12717">
    <property type="entry name" value="Cnd1"/>
    <property type="match status" value="1"/>
</dbReference>
<evidence type="ECO:0000256" key="4">
    <source>
        <dbReference type="ARBA" id="ARBA00023067"/>
    </source>
</evidence>
<dbReference type="InterPro" id="IPR016024">
    <property type="entry name" value="ARM-type_fold"/>
</dbReference>
<feature type="non-terminal residue" evidence="10">
    <location>
        <position position="1"/>
    </location>
</feature>
<feature type="compositionally biased region" description="Polar residues" evidence="8">
    <location>
        <begin position="1411"/>
        <end position="1427"/>
    </location>
</feature>
<sequence>WVDSVWEKDFCQEKELPSDYEIVIDEINILDLMTSASSAVKEWITDEGDRSDINSDSSISNTRKSWQSLISQNLGHKALVAVISSFIKEDVKQLKNPHEVYLAFEASRFYFVILSIHGARVFNIFNSILFGQALDTLKVLKVIFSETSVHKEKKRNKTKSNQQDNGNELENEEEAEVSREKGKGKKKKGQGQQTNDAENDDETDKVELNFSSSQKIYLLDRAAAFLDDLNFCLQNLELKCEKDSILLTIQNLVAVASLEKTSNIFNALPHPKSLAFLAYKSFGILEEMCNTIFGSIEDIVRFIMRFLLPYLCPNEQDFLTNASASRALSIQRENVLSFVYRLISKVKDASYNGIIAAVQQLCVRTPDKADVRAKCVHIIVSLLEHLPPVIFNHINVWLLSLCYAETVRHRVVAVEIIGSLLLSAHQHPNLYESFSNSRASRTSCRPSVNVSPGTKDLVNSSPGRGTSTPSSSPVRSLSTSSAGVPIFSNSLPCLFLSAVVSKCADISPTVRTKALSTLATVVLLKEQPVEDIMLKTFIDPYMGMDKIDKAPTDERKFFNFKALFKSWNAEDTNNDILINSNTNPIPGGIFIMDLVEKLSHDDKVFVKKAALSVVCNICLLSSKWITRRRIDLMIQACKDISLVVRKQMTSCLTDLLLAHPTNDQLVAAWVDGVFPLIGDNEIKSQEKVLETASRLIIDNMELYDKSITPYSLLPWKIVAFICNMRKRKLFRIVCRYWASINRIRSAELKILRSHIGTVNNLSALFLLVSISEFQSIQKTDYLLQHYYTKVHDCINTSEFESQLILEAIFLNLNEINEENKTDLCASIKELVNKFSVPLPLISRCMDIYQHTYPAEIKIWTDKLVKDAEAHLNRIIAGDGKGGLNEAVLCQYIYTLGEASMTSPQVASKQLVSSLTSLVDIYDETNDIAVKWKDKLSSTTHSVIVVTLGKFCLQDQLLAKSIVPVLGALLDNRSASEIKINTLVALTDLCVRFTSLVEAYLGDMCVCLKDKDLAVRKMALTLLMQLIKEDYVKLRGPYFFYLLCMLEDPSEEIKEQTSSFLINCAITKQGNIMATFFIQAIYFFNDYEGEKQYARAEQGPQEREAFCISGGHNREIRRRLYKFMLEHMQDDHRFKITHKLSTDILCEVSQNIIELEGNGALLLEDALFCLACDEIRLVHMNQTKDLADDGSGELNRDEIIGNICKRTIISQALKKDYVDVVVPIILNLKSKLVELKSPLAHDLRIALRELMKDFKEEINEILANDSDTAAEISMELRKIEQEEQAQLSPSTCRQQEQQVVMLQNLYVHCEKLSQQVLRDFGYESPDILDSRLNREEEGAVHVPNESGTARKQSERNSTDSSSKRSLSTAYGGSDIITNATNTTVFRAPPKKKSRSSTSPSLTHRDLEKGSLRPNQSSLSTAFGETSESMLPIGPRDSSILNPFSVKGKKRRNMSEESNGNDERNVTNTKNKSAISSSDSSSTLSESNSSGSYCGTPPHPNSQDSRIVNKGGKTRKRRKK</sequence>
<keyword evidence="2" id="KW-0132">Cell division</keyword>
<dbReference type="SUPFAM" id="SSF48371">
    <property type="entry name" value="ARM repeat"/>
    <property type="match status" value="1"/>
</dbReference>
<feature type="region of interest" description="Disordered" evidence="8">
    <location>
        <begin position="151"/>
        <end position="204"/>
    </location>
</feature>
<dbReference type="GO" id="GO:0007076">
    <property type="term" value="P:mitotic chromosome condensation"/>
    <property type="evidence" value="ECO:0007669"/>
    <property type="project" value="InterPro"/>
</dbReference>
<keyword evidence="3" id="KW-0498">Mitosis</keyword>
<dbReference type="InterPro" id="IPR026971">
    <property type="entry name" value="CND1/NCAPD3"/>
</dbReference>
<feature type="compositionally biased region" description="Polar residues" evidence="8">
    <location>
        <begin position="440"/>
        <end position="452"/>
    </location>
</feature>
<dbReference type="Gene3D" id="1.25.10.10">
    <property type="entry name" value="Leucine-rich Repeat Variant"/>
    <property type="match status" value="2"/>
</dbReference>
<dbReference type="InterPro" id="IPR011989">
    <property type="entry name" value="ARM-like"/>
</dbReference>
<dbReference type="PANTHER" id="PTHR14222:SF1">
    <property type="entry name" value="CONDENSIN-2 COMPLEX SUBUNIT D3"/>
    <property type="match status" value="1"/>
</dbReference>
<feature type="coiled-coil region" evidence="7">
    <location>
        <begin position="1243"/>
        <end position="1281"/>
    </location>
</feature>
<keyword evidence="7" id="KW-0175">Coiled coil</keyword>
<organism evidence="10">
    <name type="scientific">Triatoma infestans</name>
    <name type="common">Assassin bug</name>
    <dbReference type="NCBI Taxonomy" id="30076"/>
    <lineage>
        <taxon>Eukaryota</taxon>
        <taxon>Metazoa</taxon>
        <taxon>Ecdysozoa</taxon>
        <taxon>Arthropoda</taxon>
        <taxon>Hexapoda</taxon>
        <taxon>Insecta</taxon>
        <taxon>Pterygota</taxon>
        <taxon>Neoptera</taxon>
        <taxon>Paraneoptera</taxon>
        <taxon>Hemiptera</taxon>
        <taxon>Heteroptera</taxon>
        <taxon>Panheteroptera</taxon>
        <taxon>Cimicomorpha</taxon>
        <taxon>Reduviidae</taxon>
        <taxon>Triatominae</taxon>
        <taxon>Triatoma</taxon>
    </lineage>
</organism>
<evidence type="ECO:0000256" key="7">
    <source>
        <dbReference type="SAM" id="Coils"/>
    </source>
</evidence>
<dbReference type="GO" id="GO:0042393">
    <property type="term" value="F:histone binding"/>
    <property type="evidence" value="ECO:0007669"/>
    <property type="project" value="TreeGrafter"/>
</dbReference>
<keyword evidence="4" id="KW-0226">DNA condensation</keyword>
<dbReference type="GO" id="GO:0051301">
    <property type="term" value="P:cell division"/>
    <property type="evidence" value="ECO:0007669"/>
    <property type="project" value="UniProtKB-KW"/>
</dbReference>
<protein>
    <submittedName>
        <fullName evidence="10">Putative condensin-2 complex subunit d3-like protein</fullName>
    </submittedName>
</protein>
<evidence type="ECO:0000313" key="10">
    <source>
        <dbReference type="EMBL" id="JAC13771.1"/>
    </source>
</evidence>
<dbReference type="PANTHER" id="PTHR14222">
    <property type="entry name" value="CONDENSIN"/>
    <property type="match status" value="1"/>
</dbReference>
<evidence type="ECO:0000256" key="8">
    <source>
        <dbReference type="SAM" id="MobiDB-lite"/>
    </source>
</evidence>
<feature type="compositionally biased region" description="Low complexity" evidence="8">
    <location>
        <begin position="460"/>
        <end position="476"/>
    </location>
</feature>
<evidence type="ECO:0000256" key="2">
    <source>
        <dbReference type="ARBA" id="ARBA00022618"/>
    </source>
</evidence>
<comment type="subcellular location">
    <subcellularLocation>
        <location evidence="1">Nucleus</location>
    </subcellularLocation>
</comment>
<reference evidence="10" key="1">
    <citation type="journal article" date="2014" name="PLoS Negl. Trop. Dis.">
        <title>An updated insight into the Sialotranscriptome of Triatoma infestans: developmental stage and geographic variations.</title>
        <authorList>
            <person name="Schwarz A."/>
            <person name="Medrano-Mercado N."/>
            <person name="Schaub G.A."/>
            <person name="Struchiner C.J."/>
            <person name="Bargues M.D."/>
            <person name="Levy M.Z."/>
            <person name="Ribeiro J.M."/>
        </authorList>
    </citation>
    <scope>NUCLEOTIDE SEQUENCE</scope>
    <source>
        <strain evidence="10">Chile</strain>
        <tissue evidence="10">Salivary glands</tissue>
    </source>
</reference>
<keyword evidence="5" id="KW-0539">Nucleus</keyword>
<dbReference type="EMBL" id="GBBI01004941">
    <property type="protein sequence ID" value="JAC13771.1"/>
    <property type="molecule type" value="mRNA"/>
</dbReference>
<evidence type="ECO:0000256" key="6">
    <source>
        <dbReference type="ARBA" id="ARBA00023306"/>
    </source>
</evidence>
<feature type="compositionally biased region" description="Polar residues" evidence="8">
    <location>
        <begin position="1374"/>
        <end position="1383"/>
    </location>
</feature>
<dbReference type="InterPro" id="IPR032682">
    <property type="entry name" value="Cnd1_C"/>
</dbReference>
<dbReference type="GO" id="GO:0000779">
    <property type="term" value="C:condensed chromosome, centromeric region"/>
    <property type="evidence" value="ECO:0007669"/>
    <property type="project" value="TreeGrafter"/>
</dbReference>
<evidence type="ECO:0000256" key="3">
    <source>
        <dbReference type="ARBA" id="ARBA00022776"/>
    </source>
</evidence>
<evidence type="ECO:0000256" key="5">
    <source>
        <dbReference type="ARBA" id="ARBA00023242"/>
    </source>
</evidence>
<proteinExistence type="evidence at transcript level"/>
<feature type="compositionally biased region" description="Low complexity" evidence="8">
    <location>
        <begin position="1357"/>
        <end position="1366"/>
    </location>
</feature>
<dbReference type="GO" id="GO:0010032">
    <property type="term" value="P:meiotic chromosome condensation"/>
    <property type="evidence" value="ECO:0007669"/>
    <property type="project" value="TreeGrafter"/>
</dbReference>
<evidence type="ECO:0000259" key="9">
    <source>
        <dbReference type="Pfam" id="PF12717"/>
    </source>
</evidence>
<feature type="compositionally biased region" description="Low complexity" evidence="8">
    <location>
        <begin position="1471"/>
        <end position="1490"/>
    </location>
</feature>
<name>A0A023EXR2_TRIIF</name>
<dbReference type="GO" id="GO:0005634">
    <property type="term" value="C:nucleus"/>
    <property type="evidence" value="ECO:0007669"/>
    <property type="project" value="UniProtKB-SubCell"/>
</dbReference>
<keyword evidence="6" id="KW-0131">Cell cycle</keyword>
<feature type="region of interest" description="Disordered" evidence="8">
    <location>
        <begin position="440"/>
        <end position="476"/>
    </location>
</feature>